<organism evidence="1 2">
    <name type="scientific">Glutinoglossum americanum</name>
    <dbReference type="NCBI Taxonomy" id="1670608"/>
    <lineage>
        <taxon>Eukaryota</taxon>
        <taxon>Fungi</taxon>
        <taxon>Dikarya</taxon>
        <taxon>Ascomycota</taxon>
        <taxon>Pezizomycotina</taxon>
        <taxon>Geoglossomycetes</taxon>
        <taxon>Geoglossales</taxon>
        <taxon>Geoglossaceae</taxon>
        <taxon>Glutinoglossum</taxon>
    </lineage>
</organism>
<comment type="caution">
    <text evidence="1">The sequence shown here is derived from an EMBL/GenBank/DDBJ whole genome shotgun (WGS) entry which is preliminary data.</text>
</comment>
<dbReference type="Proteomes" id="UP000698800">
    <property type="component" value="Unassembled WGS sequence"/>
</dbReference>
<evidence type="ECO:0000313" key="1">
    <source>
        <dbReference type="EMBL" id="KAH0537322.1"/>
    </source>
</evidence>
<protein>
    <submittedName>
        <fullName evidence="1">Uncharacterized protein</fullName>
    </submittedName>
</protein>
<proteinExistence type="predicted"/>
<accession>A0A9P8HXC0</accession>
<reference evidence="1" key="1">
    <citation type="submission" date="2021-03" db="EMBL/GenBank/DDBJ databases">
        <title>Comparative genomics and phylogenomic investigation of the class Geoglossomycetes provide insights into ecological specialization and systematics.</title>
        <authorList>
            <person name="Melie T."/>
            <person name="Pirro S."/>
            <person name="Miller A.N."/>
            <person name="Quandt A."/>
        </authorList>
    </citation>
    <scope>NUCLEOTIDE SEQUENCE</scope>
    <source>
        <strain evidence="1">GBOQ0MN5Z8</strain>
    </source>
</reference>
<name>A0A9P8HXC0_9PEZI</name>
<dbReference type="OrthoDB" id="5387351at2759"/>
<keyword evidence="2" id="KW-1185">Reference proteome</keyword>
<dbReference type="AlphaFoldDB" id="A0A9P8HXC0"/>
<gene>
    <name evidence="1" type="ORF">FGG08_005876</name>
</gene>
<dbReference type="EMBL" id="JAGHQL010000151">
    <property type="protein sequence ID" value="KAH0537322.1"/>
    <property type="molecule type" value="Genomic_DNA"/>
</dbReference>
<evidence type="ECO:0000313" key="2">
    <source>
        <dbReference type="Proteomes" id="UP000698800"/>
    </source>
</evidence>
<sequence>MAPLTAPTSSCHSPPELALSKLASHLSLASGSQHDVGATRIGRRKAPAQFPFRSSTSATSIDDDSAWGLVLQQSLTPSVGITTYEVSWEAATSISSGSSSCCQTGEFSSLYSPESITKECHLSTTPSSQLRHATTPPDPVPNPLCPEDHACIPVSWRGENRGKGVAVGDGSVRLLERNGTGNRSLGRPVDRLQIGVILPTISYEDRGDAGECEKIRLKREFPGREFRNNLGDGQELDNGTDEVFWKKSTTRKPAPSAAWDWDRMSSQIFSDNEPSPNNEVSCGTRDDLGDHFRALGGPTIGRPIMGASGHQTKALPSENDSIALENLSSITSIAGRRQDKAIRRLKTVIGHFTGAISLSDLDQQQMEQAWDVSNKDH</sequence>